<organism evidence="1">
    <name type="scientific">Arundo donax</name>
    <name type="common">Giant reed</name>
    <name type="synonym">Donax arundinaceus</name>
    <dbReference type="NCBI Taxonomy" id="35708"/>
    <lineage>
        <taxon>Eukaryota</taxon>
        <taxon>Viridiplantae</taxon>
        <taxon>Streptophyta</taxon>
        <taxon>Embryophyta</taxon>
        <taxon>Tracheophyta</taxon>
        <taxon>Spermatophyta</taxon>
        <taxon>Magnoliopsida</taxon>
        <taxon>Liliopsida</taxon>
        <taxon>Poales</taxon>
        <taxon>Poaceae</taxon>
        <taxon>PACMAD clade</taxon>
        <taxon>Arundinoideae</taxon>
        <taxon>Arundineae</taxon>
        <taxon>Arundo</taxon>
    </lineage>
</organism>
<sequence>MRIAHFDDHVSPVTAQMSYLHIVPAPSHALLRSTCLLTWHSTITIGYGFNKIRGASRFTRTLLS</sequence>
<evidence type="ECO:0000313" key="1">
    <source>
        <dbReference type="EMBL" id="JAE31382.1"/>
    </source>
</evidence>
<name>A0A0A9H3P4_ARUDO</name>
<reference evidence="1" key="2">
    <citation type="journal article" date="2015" name="Data Brief">
        <title>Shoot transcriptome of the giant reed, Arundo donax.</title>
        <authorList>
            <person name="Barrero R.A."/>
            <person name="Guerrero F.D."/>
            <person name="Moolhuijzen P."/>
            <person name="Goolsby J.A."/>
            <person name="Tidwell J."/>
            <person name="Bellgard S.E."/>
            <person name="Bellgard M.I."/>
        </authorList>
    </citation>
    <scope>NUCLEOTIDE SEQUENCE</scope>
    <source>
        <tissue evidence="1">Shoot tissue taken approximately 20 cm above the soil surface</tissue>
    </source>
</reference>
<reference evidence="1" key="1">
    <citation type="submission" date="2014-09" db="EMBL/GenBank/DDBJ databases">
        <authorList>
            <person name="Magalhaes I.L.F."/>
            <person name="Oliveira U."/>
            <person name="Santos F.R."/>
            <person name="Vidigal T.H.D.A."/>
            <person name="Brescovit A.D."/>
            <person name="Santos A.J."/>
        </authorList>
    </citation>
    <scope>NUCLEOTIDE SEQUENCE</scope>
    <source>
        <tissue evidence="1">Shoot tissue taken approximately 20 cm above the soil surface</tissue>
    </source>
</reference>
<accession>A0A0A9H3P4</accession>
<dbReference type="EMBL" id="GBRH01166514">
    <property type="protein sequence ID" value="JAE31382.1"/>
    <property type="molecule type" value="Transcribed_RNA"/>
</dbReference>
<dbReference type="AlphaFoldDB" id="A0A0A9H3P4"/>
<proteinExistence type="predicted"/>
<protein>
    <submittedName>
        <fullName evidence="1">Uncharacterized protein</fullName>
    </submittedName>
</protein>